<comment type="caution">
    <text evidence="16">The sequence shown here is derived from an EMBL/GenBank/DDBJ whole genome shotgun (WGS) entry which is preliminary data.</text>
</comment>
<evidence type="ECO:0000259" key="13">
    <source>
        <dbReference type="Pfam" id="PF06333"/>
    </source>
</evidence>
<feature type="region of interest" description="Disordered" evidence="12">
    <location>
        <begin position="467"/>
        <end position="528"/>
    </location>
</feature>
<evidence type="ECO:0000256" key="4">
    <source>
        <dbReference type="ARBA" id="ARBA00022491"/>
    </source>
</evidence>
<evidence type="ECO:0000256" key="10">
    <source>
        <dbReference type="ARBA" id="ARBA00032008"/>
    </source>
</evidence>
<gene>
    <name evidence="16" type="ORF">DFL_002828</name>
</gene>
<feature type="compositionally biased region" description="Acidic residues" evidence="12">
    <location>
        <begin position="821"/>
        <end position="840"/>
    </location>
</feature>
<evidence type="ECO:0000259" key="15">
    <source>
        <dbReference type="Pfam" id="PF18296"/>
    </source>
</evidence>
<dbReference type="EMBL" id="SAEB01000003">
    <property type="protein sequence ID" value="RVD88651.1"/>
    <property type="molecule type" value="Genomic_DNA"/>
</dbReference>
<feature type="compositionally biased region" description="Basic residues" evidence="12">
    <location>
        <begin position="788"/>
        <end position="798"/>
    </location>
</feature>
<evidence type="ECO:0000259" key="14">
    <source>
        <dbReference type="Pfam" id="PF11597"/>
    </source>
</evidence>
<feature type="region of interest" description="Disordered" evidence="12">
    <location>
        <begin position="660"/>
        <end position="703"/>
    </location>
</feature>
<dbReference type="Pfam" id="PF18296">
    <property type="entry name" value="MID_MedPIWI"/>
    <property type="match status" value="1"/>
</dbReference>
<feature type="region of interest" description="Disordered" evidence="12">
    <location>
        <begin position="170"/>
        <end position="204"/>
    </location>
</feature>
<accession>A0A437ABX7</accession>
<dbReference type="Proteomes" id="UP000283090">
    <property type="component" value="Unassembled WGS sequence"/>
</dbReference>
<evidence type="ECO:0000256" key="11">
    <source>
        <dbReference type="RuleBase" id="RU364134"/>
    </source>
</evidence>
<dbReference type="GeneID" id="93585139"/>
<evidence type="ECO:0000256" key="5">
    <source>
        <dbReference type="ARBA" id="ARBA00023015"/>
    </source>
</evidence>
<feature type="region of interest" description="Disordered" evidence="12">
    <location>
        <begin position="767"/>
        <end position="862"/>
    </location>
</feature>
<dbReference type="RefSeq" id="XP_067494195.1">
    <property type="nucleotide sequence ID" value="XM_067631672.1"/>
</dbReference>
<comment type="subcellular location">
    <subcellularLocation>
        <location evidence="1 11">Nucleus</location>
    </subcellularLocation>
</comment>
<reference evidence="16 17" key="1">
    <citation type="submission" date="2019-01" db="EMBL/GenBank/DDBJ databases">
        <title>Intercellular communication is required for trap formation in the nematode-trapping fungus Duddingtonia flagrans.</title>
        <authorList>
            <person name="Youssar L."/>
            <person name="Wernet V."/>
            <person name="Hensel N."/>
            <person name="Hildebrandt H.-G."/>
            <person name="Fischer R."/>
        </authorList>
    </citation>
    <scope>NUCLEOTIDE SEQUENCE [LARGE SCALE GENOMIC DNA]</scope>
    <source>
        <strain evidence="16 17">CBS H-5679</strain>
    </source>
</reference>
<feature type="domain" description="Mediator complex subunit Med13 C-terminal" evidence="13">
    <location>
        <begin position="1315"/>
        <end position="1638"/>
    </location>
</feature>
<dbReference type="GO" id="GO:0016592">
    <property type="term" value="C:mediator complex"/>
    <property type="evidence" value="ECO:0007669"/>
    <property type="project" value="InterPro"/>
</dbReference>
<evidence type="ECO:0000313" key="17">
    <source>
        <dbReference type="Proteomes" id="UP000283090"/>
    </source>
</evidence>
<dbReference type="PANTHER" id="PTHR48249">
    <property type="entry name" value="MEDIATOR OF RNA POLYMERASE II TRANSCRIPTION SUBUNIT 13"/>
    <property type="match status" value="1"/>
</dbReference>
<evidence type="ECO:0000256" key="12">
    <source>
        <dbReference type="SAM" id="MobiDB-lite"/>
    </source>
</evidence>
<keyword evidence="5 11" id="KW-0805">Transcription regulation</keyword>
<evidence type="ECO:0000256" key="6">
    <source>
        <dbReference type="ARBA" id="ARBA00023159"/>
    </source>
</evidence>
<feature type="domain" description="MID" evidence="15">
    <location>
        <begin position="1127"/>
        <end position="1298"/>
    </location>
</feature>
<comment type="function">
    <text evidence="9 11">Component of the SRB8-11 complex. The SRB8-11 complex is a regulatory module of the Mediator complex which is itself involved in regulation of basal and activated RNA polymerase II-dependent transcription. The SRB8-11 complex may be involved in the transcriptional repression of a subset of genes regulated by Mediator. It may inhibit the association of the Mediator complex with RNA polymerase II to form the holoenzyme complex.</text>
</comment>
<dbReference type="OrthoDB" id="103819at2759"/>
<dbReference type="GO" id="GO:0045944">
    <property type="term" value="P:positive regulation of transcription by RNA polymerase II"/>
    <property type="evidence" value="ECO:0007669"/>
    <property type="project" value="TreeGrafter"/>
</dbReference>
<evidence type="ECO:0000256" key="7">
    <source>
        <dbReference type="ARBA" id="ARBA00023163"/>
    </source>
</evidence>
<keyword evidence="8 11" id="KW-0539">Nucleus</keyword>
<dbReference type="InterPro" id="IPR021643">
    <property type="entry name" value="Mediator_Med13_N"/>
</dbReference>
<evidence type="ECO:0000256" key="8">
    <source>
        <dbReference type="ARBA" id="ARBA00023242"/>
    </source>
</evidence>
<evidence type="ECO:0000256" key="9">
    <source>
        <dbReference type="ARBA" id="ARBA00025661"/>
    </source>
</evidence>
<feature type="compositionally biased region" description="Polar residues" evidence="12">
    <location>
        <begin position="1474"/>
        <end position="1501"/>
    </location>
</feature>
<evidence type="ECO:0000313" key="16">
    <source>
        <dbReference type="EMBL" id="RVD88651.1"/>
    </source>
</evidence>
<keyword evidence="7 11" id="KW-0804">Transcription</keyword>
<dbReference type="Pfam" id="PF11597">
    <property type="entry name" value="Med13_N"/>
    <property type="match status" value="2"/>
</dbReference>
<dbReference type="VEuPathDB" id="FungiDB:DFL_002828"/>
<feature type="compositionally biased region" description="Polar residues" evidence="12">
    <location>
        <begin position="689"/>
        <end position="699"/>
    </location>
</feature>
<evidence type="ECO:0000256" key="2">
    <source>
        <dbReference type="ARBA" id="ARBA00009354"/>
    </source>
</evidence>
<dbReference type="InterPro" id="IPR009401">
    <property type="entry name" value="Med13_C"/>
</dbReference>
<dbReference type="InterPro" id="IPR051139">
    <property type="entry name" value="Mediator_complx_sub13"/>
</dbReference>
<dbReference type="STRING" id="97331.A0A437ABX7"/>
<keyword evidence="6 11" id="KW-0010">Activator</keyword>
<comment type="similarity">
    <text evidence="2 11">Belongs to the Mediator complex subunit 13 family.</text>
</comment>
<keyword evidence="4 11" id="KW-0678">Repressor</keyword>
<feature type="compositionally biased region" description="Basic and acidic residues" evidence="12">
    <location>
        <begin position="770"/>
        <end position="782"/>
    </location>
</feature>
<dbReference type="GO" id="GO:0003713">
    <property type="term" value="F:transcription coactivator activity"/>
    <property type="evidence" value="ECO:0007669"/>
    <property type="project" value="TreeGrafter"/>
</dbReference>
<feature type="region of interest" description="Disordered" evidence="12">
    <location>
        <begin position="1474"/>
        <end position="1511"/>
    </location>
</feature>
<feature type="domain" description="Mediator complex subunit Med13 N-terminal" evidence="14">
    <location>
        <begin position="1"/>
        <end position="74"/>
    </location>
</feature>
<feature type="domain" description="Mediator complex subunit Med13 N-terminal" evidence="14">
    <location>
        <begin position="184"/>
        <end position="385"/>
    </location>
</feature>
<keyword evidence="17" id="KW-1185">Reference proteome</keyword>
<dbReference type="Pfam" id="PF06333">
    <property type="entry name" value="Med13_C"/>
    <property type="match status" value="1"/>
</dbReference>
<feature type="compositionally biased region" description="Polar residues" evidence="12">
    <location>
        <begin position="662"/>
        <end position="678"/>
    </location>
</feature>
<proteinExistence type="inferred from homology"/>
<sequence>MELPETCLTNVFKIDNLSEISYSVYRISSTFGSSPAWRVLSKAETNLRRRGKCVTTCSESSELWLFQIDNHDTDIAFTSDSGYNSYDGSGASEKGWEPMVWGLEEKVKEVLNTHEIFEALRSTPSENAEDLFQLHALSQIDPLISPGTQLDPIDLSGTHRDVYMLQQLSKQRGSSMSMSSVGSPVSGSRHGSSTTGTPYPATTRPISKQELVGQKLLLAMMSLLSYRLASSFSWLPLNLCTFLPKLNNELYQEPEILSYSPISHGPTLITTVSLGLSDDGSLHVTPKTIPQSALQRLSNTDLSETTETDVWLAPGGVIGRHMPKSSSDGLEQATPEWKAFVLKSLADRGIDIEQLASIKWAKIGVWSEIEGLIDIFWPTTLIFVRKYGGSDIYSHSAKSPIGRLDFKSSTNVDEMNDLATQLTWYNAGDSLEFAEVWLSGSASRDAEKKRRLEARNKAIPVMDVDRKPSFAAPTTDRSGTVYPTPPDGLSGNDSHPTPGGSITAPTPGQTKITEEPIPVVEPPTAPPTAEATVNGAEMDLDDNWMKGDSSKVNDDIFGGQGVGIGDDLFDIDITEDDFGFFDKIGGDGDFTDMGLEKPQVSTDIQARPTTSHLSENMNELNLGFTNIGSYANDKLLDDMDLDVDDIGAAMDMQAEMQKDPIPTQTGSELSLSQPNGQGHKSVRMETQSDDTQNTVSQVETPPLSPQRAMKLLLLDPQSPRGGSPLSKGRLVLPLSRRKSLYSPVDFPSFMERSDEKYMAGGRFFCAEDESSPRKNSPEDRRFSATFPRVKKYRNPRRPLSRDIMFLEDDEDRSDLIPDTGSSDEESSSTDEYESGDEEMFEVPNEGAQDNSSYPTSPEGIRQGLKRKRIPSERDYWGGGNKAHGVEALNHSDKLDGAPEWATDMVNLNDKDIDNLSSAQRTLCDFSSTDVPLDGVFKLIPDNDDISNRLSSQDFSHVVGLLQEQVVWNTYLISTFVPGSPSLGRISSIEFDANGINNQAEQNIRLRKQSMRHQDDMEDLLTDLFGALTTRCSLETLVYGAIGRPKNSIYGVSPGLMDPHGLSTGLTPINRPKSLSDVNSGPSLLFKIGAPHVHVHRNATLPNSAIELLPPALHFWDTFGLTPHSGPKDLLMASVFPTDAGLATAARVYLEGFSSTYENCRLGEILPVKTSQILDGLHGIPLQSQGKTQTLDEKTMLRRYCDGIIKLGETLVEIEDELQNVVLFVVNPFDTPSSVLEICIAFHTLKKAYVSALNSSLRIFPNNIILQIVPIKNMAVYDGLAVQSHSQSIRCALEVYERCTLTIQDHLSQTFPQETYSPSVTLAKLPPKSIAFRVSSDPSPAILQENMCLHMAYAQSTDERWISVAWGDDCGDIKEVGNFCLGIPGTVLLRPFEDVCREIWAVTNKILSKKRVHWRISLVKVGTIDDDEIEFWMKLSHDCPVPNTLTVFSSDPSPPLTFKYAVPSIMPQAFNGQAQLVGTPGATPQSSGVSPDQFGASSSQGGALTPGDTPAPEVDNDMALVDFTDETWGALLQHPLNNSDSTIVTRPALASGYLIKRSGPNETDEPAVLAVSLIRVGQRGLGMPAAATAQQQQSPAISRSNEDLLREILTQYRGLVTLAQHFGVTDMMKEVLPWHIAAVVKCRDVFSCVL</sequence>
<feature type="compositionally biased region" description="Low complexity" evidence="12">
    <location>
        <begin position="172"/>
        <end position="197"/>
    </location>
</feature>
<organism evidence="16 17">
    <name type="scientific">Arthrobotrys flagrans</name>
    <name type="common">Nematode-trapping fungus</name>
    <name type="synonym">Trichothecium flagrans</name>
    <dbReference type="NCBI Taxonomy" id="97331"/>
    <lineage>
        <taxon>Eukaryota</taxon>
        <taxon>Fungi</taxon>
        <taxon>Dikarya</taxon>
        <taxon>Ascomycota</taxon>
        <taxon>Pezizomycotina</taxon>
        <taxon>Orbiliomycetes</taxon>
        <taxon>Orbiliales</taxon>
        <taxon>Orbiliaceae</taxon>
        <taxon>Arthrobotrys</taxon>
    </lineage>
</organism>
<comment type="subunit">
    <text evidence="11">Component of the SRB8-11 complex, which itself associates with the Mediator complex.</text>
</comment>
<evidence type="ECO:0000256" key="1">
    <source>
        <dbReference type="ARBA" id="ARBA00004123"/>
    </source>
</evidence>
<dbReference type="InterPro" id="IPR041285">
    <property type="entry name" value="MID_MedPIWI"/>
</dbReference>
<name>A0A437ABX7_ARTFL</name>
<evidence type="ECO:0000256" key="3">
    <source>
        <dbReference type="ARBA" id="ARBA00019618"/>
    </source>
</evidence>
<dbReference type="PANTHER" id="PTHR48249:SF3">
    <property type="entry name" value="MEDIATOR OF RNA POLYMERASE II TRANSCRIPTION SUBUNIT 13"/>
    <property type="match status" value="1"/>
</dbReference>
<protein>
    <recommendedName>
        <fullName evidence="3 11">Mediator of RNA polymerase II transcription subunit 13</fullName>
    </recommendedName>
    <alternativeName>
        <fullName evidence="10 11">Mediator complex subunit 13</fullName>
    </alternativeName>
</protein>